<dbReference type="AlphaFoldDB" id="A0AAN7W8K3"/>
<dbReference type="PANTHER" id="PTHR43719">
    <property type="entry name" value="TWO-COMPONENT HISTIDINE KINASE"/>
    <property type="match status" value="1"/>
</dbReference>
<dbReference type="SMART" id="SM00091">
    <property type="entry name" value="PAS"/>
    <property type="match status" value="1"/>
</dbReference>
<dbReference type="EMBL" id="JAVRQU010000012">
    <property type="protein sequence ID" value="KAK5696521.1"/>
    <property type="molecule type" value="Genomic_DNA"/>
</dbReference>
<dbReference type="SUPFAM" id="SSF47384">
    <property type="entry name" value="Homodimeric domain of signal transducing histidine kinase"/>
    <property type="match status" value="1"/>
</dbReference>
<dbReference type="SUPFAM" id="SSF55874">
    <property type="entry name" value="ATPase domain of HSP90 chaperone/DNA topoisomerase II/histidine kinase"/>
    <property type="match status" value="1"/>
</dbReference>
<dbReference type="CDD" id="cd17546">
    <property type="entry name" value="REC_hyHK_CKI1_RcsC-like"/>
    <property type="match status" value="1"/>
</dbReference>
<dbReference type="InterPro" id="IPR000014">
    <property type="entry name" value="PAS"/>
</dbReference>
<dbReference type="PROSITE" id="PS50110">
    <property type="entry name" value="RESPONSE_REGULATORY"/>
    <property type="match status" value="1"/>
</dbReference>
<dbReference type="SMART" id="SM00388">
    <property type="entry name" value="HisKA"/>
    <property type="match status" value="1"/>
</dbReference>
<dbReference type="Gene3D" id="3.30.565.10">
    <property type="entry name" value="Histidine kinase-like ATPase, C-terminal domain"/>
    <property type="match status" value="1"/>
</dbReference>
<dbReference type="Pfam" id="PF00072">
    <property type="entry name" value="Response_reg"/>
    <property type="match status" value="1"/>
</dbReference>
<dbReference type="Gene3D" id="1.10.287.130">
    <property type="match status" value="1"/>
</dbReference>
<dbReference type="InterPro" id="IPR003661">
    <property type="entry name" value="HisK_dim/P_dom"/>
</dbReference>
<dbReference type="Pfam" id="PF08448">
    <property type="entry name" value="PAS_4"/>
    <property type="match status" value="1"/>
</dbReference>
<dbReference type="InterPro" id="IPR035965">
    <property type="entry name" value="PAS-like_dom_sf"/>
</dbReference>
<feature type="region of interest" description="Disordered" evidence="3">
    <location>
        <begin position="833"/>
        <end position="854"/>
    </location>
</feature>
<dbReference type="PRINTS" id="PR00344">
    <property type="entry name" value="BCTRLSENSOR"/>
</dbReference>
<evidence type="ECO:0000259" key="6">
    <source>
        <dbReference type="PROSITE" id="PS50112"/>
    </source>
</evidence>
<dbReference type="PROSITE" id="PS50112">
    <property type="entry name" value="PAS"/>
    <property type="match status" value="1"/>
</dbReference>
<dbReference type="Gene3D" id="3.30.450.20">
    <property type="entry name" value="PAS domain"/>
    <property type="match status" value="2"/>
</dbReference>
<protein>
    <recommendedName>
        <fullName evidence="9">Histidine kinase</fullName>
    </recommendedName>
</protein>
<feature type="domain" description="PAS" evidence="6">
    <location>
        <begin position="507"/>
        <end position="582"/>
    </location>
</feature>
<comment type="caution">
    <text evidence="7">The sequence shown here is derived from an EMBL/GenBank/DDBJ whole genome shotgun (WGS) entry which is preliminary data.</text>
</comment>
<dbReference type="SUPFAM" id="SSF52172">
    <property type="entry name" value="CheY-like"/>
    <property type="match status" value="1"/>
</dbReference>
<evidence type="ECO:0008006" key="9">
    <source>
        <dbReference type="Google" id="ProtNLM"/>
    </source>
</evidence>
<evidence type="ECO:0000313" key="8">
    <source>
        <dbReference type="Proteomes" id="UP001310594"/>
    </source>
</evidence>
<name>A0AAN7W8K3_9PEZI</name>
<dbReference type="InterPro" id="IPR013656">
    <property type="entry name" value="PAS_4"/>
</dbReference>
<feature type="domain" description="Response regulatory" evidence="5">
    <location>
        <begin position="1023"/>
        <end position="1150"/>
    </location>
</feature>
<accession>A0AAN7W8K3</accession>
<dbReference type="InterPro" id="IPR004358">
    <property type="entry name" value="Sig_transdc_His_kin-like_C"/>
</dbReference>
<gene>
    <name evidence="7" type="ORF">LTR97_007824</name>
</gene>
<dbReference type="InterPro" id="IPR005467">
    <property type="entry name" value="His_kinase_dom"/>
</dbReference>
<dbReference type="PROSITE" id="PS50109">
    <property type="entry name" value="HIS_KIN"/>
    <property type="match status" value="1"/>
</dbReference>
<keyword evidence="1 2" id="KW-0597">Phosphoprotein</keyword>
<dbReference type="InterPro" id="IPR003594">
    <property type="entry name" value="HATPase_dom"/>
</dbReference>
<dbReference type="SUPFAM" id="SSF55785">
    <property type="entry name" value="PYP-like sensor domain (PAS domain)"/>
    <property type="match status" value="1"/>
</dbReference>
<dbReference type="CDD" id="cd00130">
    <property type="entry name" value="PAS"/>
    <property type="match status" value="1"/>
</dbReference>
<reference evidence="7" key="1">
    <citation type="submission" date="2023-08" db="EMBL/GenBank/DDBJ databases">
        <title>Black Yeasts Isolated from many extreme environments.</title>
        <authorList>
            <person name="Coleine C."/>
            <person name="Stajich J.E."/>
            <person name="Selbmann L."/>
        </authorList>
    </citation>
    <scope>NUCLEOTIDE SEQUENCE</scope>
    <source>
        <strain evidence="7">CCFEE 5810</strain>
    </source>
</reference>
<dbReference type="InterPro" id="IPR011006">
    <property type="entry name" value="CheY-like_superfamily"/>
</dbReference>
<feature type="domain" description="Histidine kinase" evidence="4">
    <location>
        <begin position="666"/>
        <end position="941"/>
    </location>
</feature>
<dbReference type="Proteomes" id="UP001310594">
    <property type="component" value="Unassembled WGS sequence"/>
</dbReference>
<dbReference type="InterPro" id="IPR036097">
    <property type="entry name" value="HisK_dim/P_sf"/>
</dbReference>
<evidence type="ECO:0000256" key="3">
    <source>
        <dbReference type="SAM" id="MobiDB-lite"/>
    </source>
</evidence>
<dbReference type="SMART" id="SM00387">
    <property type="entry name" value="HATPase_c"/>
    <property type="match status" value="1"/>
</dbReference>
<dbReference type="InterPro" id="IPR050956">
    <property type="entry name" value="2C_system_His_kinase"/>
</dbReference>
<evidence type="ECO:0000313" key="7">
    <source>
        <dbReference type="EMBL" id="KAK5696521.1"/>
    </source>
</evidence>
<dbReference type="InterPro" id="IPR001789">
    <property type="entry name" value="Sig_transdc_resp-reg_receiver"/>
</dbReference>
<sequence length="1159" mass="128076">MAEMSLPTELRGLVAHLALDDRPSAVIKGAEEVIYANDSFHTLALSKDEIHAVLRRPWALEQPETLGSDTGTWKQIDVLEGWKTLIWVGDAAYHVRDDASAPTNGSRTRPELERAKTEPIPVSLAKGEAFDWTRFDVPDLPPWTQYVRDFDWSTTPLGPMASWSVHLRSVVVYMMNNPAPRIIIWGAEETFLYNAGCIGILGPKHPSCLGGSVSIAFSDIIQGIRPFLNEAWAGKAVTLKELPVMMQRSGQALEEKFFDFSLLPIVGQNGRPTGILDELADTTQIVRGRRRRDSVRNVAHKVSAASSLEELWPAFLTGLEIAIEDAPYAIFYSVESSIPESSTEATKQECVLQGIVGIDIAEAAVPARFELRAPLQTDPGLIMACLRAWQTREDLALQTEDGSLPAELAFARPGRAYNDEVRTAVVTPITSAVGDVVLGILVMGLNGRCPDDEEYKLWVHLVADLLKKTATLIALPEEQRRAQKIANDLNESLAQQLKITTLQAERSEERFRGMAASAPQGMYMFDAQGKPLHVNDQYLRMLGDTREKHMARRPDSDAWKDQVHPGDLERFIEAWTTILQKKTPVTIEYRLKKLWKSVDDKTGQDLEGETWLLANAFPDLGADGEVVAVMGWLTDVSHRKMSERLQAQRLKDALENKRQTENFIDMTSHEMRNPLSAILQSADSIVSILTSAGMPILGEGIKLDSETADEIVDAAQTVILCAQHQKRIVDDILTLSKLDASLLVISPDRVQAPLLIKKALKMYESELSHASIDATLNVEDSYRELDVQWVLLDASRMLQVIINLLTNAIKFTQYSETRNIVVSLGASLERPSGKHHNVQFIPPRPGRAQQPTATPAAEFGDGEDVYIQIAVEDSGQGLNEDDIKILFQRFQQASPKTYKQYGGSGLGLFISRELTELQGGQIGVYSTAGKTNFTFFVKAKRCDETGDRPKLPRCASTSASPIAYGRKGSVVSTPDEESQKVKVNSLERSTNAVAPPTVAKQPRLPVSNGEVQAVRHIQDGLLHVLIVEDNIINQRVMSQQLRRAGCIVHVANHGLECLGFLEGSTFCAASTPLSVVLLDLEMPTMDGLTCIRHIREWQSEGRITQHVPVIAVTANARNEQIQAALAAGMDQVVTKPFRIPELMPQMAALIAELERQKLG</sequence>
<evidence type="ECO:0000256" key="2">
    <source>
        <dbReference type="PROSITE-ProRule" id="PRU00169"/>
    </source>
</evidence>
<feature type="modified residue" description="4-aspartylphosphate" evidence="2">
    <location>
        <position position="1079"/>
    </location>
</feature>
<evidence type="ECO:0000259" key="5">
    <source>
        <dbReference type="PROSITE" id="PS50110"/>
    </source>
</evidence>
<evidence type="ECO:0000259" key="4">
    <source>
        <dbReference type="PROSITE" id="PS50109"/>
    </source>
</evidence>
<evidence type="ECO:0000256" key="1">
    <source>
        <dbReference type="ARBA" id="ARBA00022553"/>
    </source>
</evidence>
<dbReference type="PANTHER" id="PTHR43719:SF30">
    <property type="entry name" value="TWO-COMPONENT SYSTEM RESPONSE REGULATOR"/>
    <property type="match status" value="1"/>
</dbReference>
<dbReference type="Pfam" id="PF02518">
    <property type="entry name" value="HATPase_c"/>
    <property type="match status" value="1"/>
</dbReference>
<dbReference type="NCBIfam" id="TIGR00229">
    <property type="entry name" value="sensory_box"/>
    <property type="match status" value="1"/>
</dbReference>
<dbReference type="GO" id="GO:0000155">
    <property type="term" value="F:phosphorelay sensor kinase activity"/>
    <property type="evidence" value="ECO:0007669"/>
    <property type="project" value="InterPro"/>
</dbReference>
<dbReference type="Pfam" id="PF00512">
    <property type="entry name" value="HisKA"/>
    <property type="match status" value="1"/>
</dbReference>
<organism evidence="7 8">
    <name type="scientific">Elasticomyces elasticus</name>
    <dbReference type="NCBI Taxonomy" id="574655"/>
    <lineage>
        <taxon>Eukaryota</taxon>
        <taxon>Fungi</taxon>
        <taxon>Dikarya</taxon>
        <taxon>Ascomycota</taxon>
        <taxon>Pezizomycotina</taxon>
        <taxon>Dothideomycetes</taxon>
        <taxon>Dothideomycetidae</taxon>
        <taxon>Mycosphaerellales</taxon>
        <taxon>Teratosphaeriaceae</taxon>
        <taxon>Elasticomyces</taxon>
    </lineage>
</organism>
<dbReference type="CDD" id="cd00082">
    <property type="entry name" value="HisKA"/>
    <property type="match status" value="1"/>
</dbReference>
<dbReference type="InterPro" id="IPR036890">
    <property type="entry name" value="HATPase_C_sf"/>
</dbReference>
<dbReference type="Gene3D" id="3.40.50.2300">
    <property type="match status" value="1"/>
</dbReference>
<dbReference type="SMART" id="SM00448">
    <property type="entry name" value="REC"/>
    <property type="match status" value="1"/>
</dbReference>
<proteinExistence type="predicted"/>